<sequence length="234" mass="25919">MSLKPEHSSKTAVTTDEFDDQVRAADERAMAAGESLPTTPDGKITSSPPSAPIPIPSHRNAGYASLDSPTLPVLPSPVLPSLPDSIHDNQMPSSLSDRPSKRPRIDYSREDAGIDIRPPRLTTVGVDQLAKLREDRTKLLETNMELAKDHAKMKTLAAEKKKLAAENDILELENKRLEHANEVAQEENIDLQVRLREVTEELERLQTAFYRLNNMVVSGKLVNAEDGEEEAVKK</sequence>
<keyword evidence="1" id="KW-0175">Coiled coil</keyword>
<dbReference type="Proteomes" id="UP000030752">
    <property type="component" value="Unassembled WGS sequence"/>
</dbReference>
<dbReference type="HOGENOM" id="CLU_1184962_0_0_1"/>
<dbReference type="EMBL" id="KB822723">
    <property type="protein sequence ID" value="ETN37744.1"/>
    <property type="molecule type" value="Genomic_DNA"/>
</dbReference>
<dbReference type="GeneID" id="19974706"/>
<feature type="compositionally biased region" description="Basic and acidic residues" evidence="2">
    <location>
        <begin position="20"/>
        <end position="29"/>
    </location>
</feature>
<reference evidence="3 4" key="1">
    <citation type="submission" date="2013-03" db="EMBL/GenBank/DDBJ databases">
        <title>The Genome Sequence of Phialophora europaea CBS 101466.</title>
        <authorList>
            <consortium name="The Broad Institute Genomics Platform"/>
            <person name="Cuomo C."/>
            <person name="de Hoog S."/>
            <person name="Gorbushina A."/>
            <person name="Walker B."/>
            <person name="Young S.K."/>
            <person name="Zeng Q."/>
            <person name="Gargeya S."/>
            <person name="Fitzgerald M."/>
            <person name="Haas B."/>
            <person name="Abouelleil A."/>
            <person name="Allen A.W."/>
            <person name="Alvarado L."/>
            <person name="Arachchi H.M."/>
            <person name="Berlin A.M."/>
            <person name="Chapman S.B."/>
            <person name="Gainer-Dewar J."/>
            <person name="Goldberg J."/>
            <person name="Griggs A."/>
            <person name="Gujja S."/>
            <person name="Hansen M."/>
            <person name="Howarth C."/>
            <person name="Imamovic A."/>
            <person name="Ireland A."/>
            <person name="Larimer J."/>
            <person name="McCowan C."/>
            <person name="Murphy C."/>
            <person name="Pearson M."/>
            <person name="Poon T.W."/>
            <person name="Priest M."/>
            <person name="Roberts A."/>
            <person name="Saif S."/>
            <person name="Shea T."/>
            <person name="Sisk P."/>
            <person name="Sykes S."/>
            <person name="Wortman J."/>
            <person name="Nusbaum C."/>
            <person name="Birren B."/>
        </authorList>
    </citation>
    <scope>NUCLEOTIDE SEQUENCE [LARGE SCALE GENOMIC DNA]</scope>
    <source>
        <strain evidence="3 4">CBS 101466</strain>
    </source>
</reference>
<evidence type="ECO:0000313" key="3">
    <source>
        <dbReference type="EMBL" id="ETN37744.1"/>
    </source>
</evidence>
<dbReference type="RefSeq" id="XP_008719913.1">
    <property type="nucleotide sequence ID" value="XM_008721691.1"/>
</dbReference>
<name>W2RPT7_CYPE1</name>
<proteinExistence type="predicted"/>
<evidence type="ECO:0000256" key="2">
    <source>
        <dbReference type="SAM" id="MobiDB-lite"/>
    </source>
</evidence>
<protein>
    <submittedName>
        <fullName evidence="3">Uncharacterized protein</fullName>
    </submittedName>
</protein>
<organism evidence="3 4">
    <name type="scientific">Cyphellophora europaea (strain CBS 101466)</name>
    <name type="common">Phialophora europaea</name>
    <dbReference type="NCBI Taxonomy" id="1220924"/>
    <lineage>
        <taxon>Eukaryota</taxon>
        <taxon>Fungi</taxon>
        <taxon>Dikarya</taxon>
        <taxon>Ascomycota</taxon>
        <taxon>Pezizomycotina</taxon>
        <taxon>Eurotiomycetes</taxon>
        <taxon>Chaetothyriomycetidae</taxon>
        <taxon>Chaetothyriales</taxon>
        <taxon>Cyphellophoraceae</taxon>
        <taxon>Cyphellophora</taxon>
    </lineage>
</organism>
<dbReference type="InParanoid" id="W2RPT7"/>
<dbReference type="VEuPathDB" id="FungiDB:HMPREF1541_07367"/>
<feature type="compositionally biased region" description="Polar residues" evidence="2">
    <location>
        <begin position="88"/>
        <end position="97"/>
    </location>
</feature>
<dbReference type="AlphaFoldDB" id="W2RPT7"/>
<evidence type="ECO:0000313" key="4">
    <source>
        <dbReference type="Proteomes" id="UP000030752"/>
    </source>
</evidence>
<feature type="region of interest" description="Disordered" evidence="2">
    <location>
        <begin position="1"/>
        <end position="104"/>
    </location>
</feature>
<evidence type="ECO:0000256" key="1">
    <source>
        <dbReference type="SAM" id="Coils"/>
    </source>
</evidence>
<feature type="coiled-coil region" evidence="1">
    <location>
        <begin position="129"/>
        <end position="215"/>
    </location>
</feature>
<accession>W2RPT7</accession>
<keyword evidence="4" id="KW-1185">Reference proteome</keyword>
<gene>
    <name evidence="3" type="ORF">HMPREF1541_07367</name>
</gene>